<comment type="caution">
    <text evidence="1">The sequence shown here is derived from an EMBL/GenBank/DDBJ whole genome shotgun (WGS) entry which is preliminary data.</text>
</comment>
<dbReference type="EMBL" id="APJX01000007">
    <property type="protein sequence ID" value="EMS78720.1"/>
    <property type="molecule type" value="Genomic_DNA"/>
</dbReference>
<protein>
    <submittedName>
        <fullName evidence="1">Uncharacterized protein</fullName>
    </submittedName>
</protein>
<reference evidence="1 2" key="1">
    <citation type="journal article" date="2013" name="Genome Announc.">
        <title>Draft Genome Sequence of Desulfotignum phosphitoxidans DSM 13687 Strain FiPS-3.</title>
        <authorList>
            <person name="Poehlein A."/>
            <person name="Daniel R."/>
            <person name="Simeonova D.D."/>
        </authorList>
    </citation>
    <scope>NUCLEOTIDE SEQUENCE [LARGE SCALE GENOMIC DNA]</scope>
    <source>
        <strain evidence="1 2">DSM 13687</strain>
    </source>
</reference>
<evidence type="ECO:0000313" key="2">
    <source>
        <dbReference type="Proteomes" id="UP000014216"/>
    </source>
</evidence>
<keyword evidence="2" id="KW-1185">Reference proteome</keyword>
<gene>
    <name evidence="1" type="ORF">Dpo_7c01960</name>
</gene>
<accession>S0FVK0</accession>
<sequence length="36" mass="3976">MKFDQRVSCGSLNMDHTGRHVLLAGWVDDSSCNPQA</sequence>
<evidence type="ECO:0000313" key="1">
    <source>
        <dbReference type="EMBL" id="EMS78720.1"/>
    </source>
</evidence>
<dbReference type="AlphaFoldDB" id="S0FVK0"/>
<name>S0FVK0_9BACT</name>
<organism evidence="1 2">
    <name type="scientific">Desulfotignum phosphitoxidans DSM 13687</name>
    <dbReference type="NCBI Taxonomy" id="1286635"/>
    <lineage>
        <taxon>Bacteria</taxon>
        <taxon>Pseudomonadati</taxon>
        <taxon>Thermodesulfobacteriota</taxon>
        <taxon>Desulfobacteria</taxon>
        <taxon>Desulfobacterales</taxon>
        <taxon>Desulfobacteraceae</taxon>
        <taxon>Desulfotignum</taxon>
    </lineage>
</organism>
<proteinExistence type="predicted"/>
<dbReference type="Proteomes" id="UP000014216">
    <property type="component" value="Unassembled WGS sequence"/>
</dbReference>